<evidence type="ECO:0000313" key="4">
    <source>
        <dbReference type="Proteomes" id="UP000628079"/>
    </source>
</evidence>
<dbReference type="PANTHER" id="PTHR35908:SF1">
    <property type="entry name" value="CONSERVED PROTEIN"/>
    <property type="match status" value="1"/>
</dbReference>
<protein>
    <recommendedName>
        <fullName evidence="2">VOC domain-containing protein</fullName>
    </recommendedName>
</protein>
<dbReference type="Proteomes" id="UP000628079">
    <property type="component" value="Unassembled WGS sequence"/>
</dbReference>
<dbReference type="PANTHER" id="PTHR35908">
    <property type="entry name" value="HYPOTHETICAL FUSION PROTEIN"/>
    <property type="match status" value="1"/>
</dbReference>
<dbReference type="CDD" id="cd06587">
    <property type="entry name" value="VOC"/>
    <property type="match status" value="2"/>
</dbReference>
<dbReference type="PROSITE" id="PS51819">
    <property type="entry name" value="VOC"/>
    <property type="match status" value="1"/>
</dbReference>
<dbReference type="InterPro" id="IPR041581">
    <property type="entry name" value="Glyoxalase_6"/>
</dbReference>
<reference evidence="3" key="1">
    <citation type="journal article" date="2014" name="Int. J. Syst. Evol. Microbiol.">
        <title>Complete genome sequence of Corynebacterium casei LMG S-19264T (=DSM 44701T), isolated from a smear-ripened cheese.</title>
        <authorList>
            <consortium name="US DOE Joint Genome Institute (JGI-PGF)"/>
            <person name="Walter F."/>
            <person name="Albersmeier A."/>
            <person name="Kalinowski J."/>
            <person name="Ruckert C."/>
        </authorList>
    </citation>
    <scope>NUCLEOTIDE SEQUENCE</scope>
    <source>
        <strain evidence="3">CGMCC 1.10749</strain>
    </source>
</reference>
<dbReference type="InterPro" id="IPR037523">
    <property type="entry name" value="VOC_core"/>
</dbReference>
<feature type="compositionally biased region" description="Acidic residues" evidence="1">
    <location>
        <begin position="251"/>
        <end position="261"/>
    </location>
</feature>
<dbReference type="Pfam" id="PF18029">
    <property type="entry name" value="Glyoxalase_6"/>
    <property type="match status" value="2"/>
</dbReference>
<evidence type="ECO:0000256" key="1">
    <source>
        <dbReference type="SAM" id="MobiDB-lite"/>
    </source>
</evidence>
<evidence type="ECO:0000259" key="2">
    <source>
        <dbReference type="PROSITE" id="PS51819"/>
    </source>
</evidence>
<feature type="domain" description="VOC" evidence="2">
    <location>
        <begin position="126"/>
        <end position="240"/>
    </location>
</feature>
<sequence>MYLENVVVDARDPRRLGRFWESLLGCATLTDETASYETRLTVPDGPPLDLCFELVDEPPRPSPRLHLEVYGGEVQEQAAVVERALSLGATHLDIGQRDVPWVVLADPEGNPFCVMEARPEYAVSGPLSSLPLDSADVERDLAFWSELSGWVPVDSAMPGALRHASGRGPLLELCPEPRPKEPGRKNRVHLDIRLEPGDDAAATAQRVVDLGGAHFEHDWGELPWQVMADPSGNELCLLPARSEDARPEDTASSEDSSDDSADGPQDA</sequence>
<dbReference type="RefSeq" id="WP_188450389.1">
    <property type="nucleotide sequence ID" value="NZ_BMEA01000001.1"/>
</dbReference>
<organism evidence="3 4">
    <name type="scientific">Knoellia flava</name>
    <dbReference type="NCBI Taxonomy" id="913969"/>
    <lineage>
        <taxon>Bacteria</taxon>
        <taxon>Bacillati</taxon>
        <taxon>Actinomycetota</taxon>
        <taxon>Actinomycetes</taxon>
        <taxon>Micrococcales</taxon>
        <taxon>Intrasporangiaceae</taxon>
        <taxon>Knoellia</taxon>
    </lineage>
</organism>
<reference evidence="3" key="2">
    <citation type="submission" date="2020-09" db="EMBL/GenBank/DDBJ databases">
        <authorList>
            <person name="Sun Q."/>
            <person name="Zhou Y."/>
        </authorList>
    </citation>
    <scope>NUCLEOTIDE SEQUENCE</scope>
    <source>
        <strain evidence="3">CGMCC 1.10749</strain>
    </source>
</reference>
<dbReference type="SUPFAM" id="SSF54593">
    <property type="entry name" value="Glyoxalase/Bleomycin resistance protein/Dihydroxybiphenyl dioxygenase"/>
    <property type="match status" value="2"/>
</dbReference>
<dbReference type="AlphaFoldDB" id="A0A8H9FVN2"/>
<name>A0A8H9FVN2_9MICO</name>
<evidence type="ECO:0000313" key="3">
    <source>
        <dbReference type="EMBL" id="GGB78337.1"/>
    </source>
</evidence>
<dbReference type="InterPro" id="IPR029068">
    <property type="entry name" value="Glyas_Bleomycin-R_OHBP_Dase"/>
</dbReference>
<comment type="caution">
    <text evidence="3">The sequence shown here is derived from an EMBL/GenBank/DDBJ whole genome shotgun (WGS) entry which is preliminary data.</text>
</comment>
<proteinExistence type="predicted"/>
<accession>A0A8H9FVN2</accession>
<dbReference type="EMBL" id="BMEA01000001">
    <property type="protein sequence ID" value="GGB78337.1"/>
    <property type="molecule type" value="Genomic_DNA"/>
</dbReference>
<feature type="region of interest" description="Disordered" evidence="1">
    <location>
        <begin position="238"/>
        <end position="267"/>
    </location>
</feature>
<gene>
    <name evidence="3" type="ORF">GCM10011314_17530</name>
</gene>
<dbReference type="Gene3D" id="3.10.180.10">
    <property type="entry name" value="2,3-Dihydroxybiphenyl 1,2-Dioxygenase, domain 1"/>
    <property type="match status" value="2"/>
</dbReference>